<accession>A0ABS0WLE7</accession>
<evidence type="ECO:0000313" key="3">
    <source>
        <dbReference type="EMBL" id="MBJ2172798.1"/>
    </source>
</evidence>
<evidence type="ECO:0000313" key="4">
    <source>
        <dbReference type="Proteomes" id="UP000623301"/>
    </source>
</evidence>
<organism evidence="3 4">
    <name type="scientific">Aureibaculum flavum</name>
    <dbReference type="NCBI Taxonomy" id="2795986"/>
    <lineage>
        <taxon>Bacteria</taxon>
        <taxon>Pseudomonadati</taxon>
        <taxon>Bacteroidota</taxon>
        <taxon>Flavobacteriia</taxon>
        <taxon>Flavobacteriales</taxon>
        <taxon>Flavobacteriaceae</taxon>
        <taxon>Aureibaculum</taxon>
    </lineage>
</organism>
<dbReference type="EMBL" id="JAEHFJ010000001">
    <property type="protein sequence ID" value="MBJ2172798.1"/>
    <property type="molecule type" value="Genomic_DNA"/>
</dbReference>
<comment type="caution">
    <text evidence="3">The sequence shown here is derived from an EMBL/GenBank/DDBJ whole genome shotgun (WGS) entry which is preliminary data.</text>
</comment>
<dbReference type="PANTHER" id="PTHR30189">
    <property type="entry name" value="LPS-ASSEMBLY PROTEIN"/>
    <property type="match status" value="1"/>
</dbReference>
<evidence type="ECO:0000259" key="2">
    <source>
        <dbReference type="Pfam" id="PF13100"/>
    </source>
</evidence>
<sequence>MQAQQKRIEILHADTSIEDDERYPNGTVLLGDVFIQHEGFTLRSKTAVHYKLENIIRAYGNVVLNQGDTITQTSDYVQYNGKTKKAKSWGKVVLNNTEMTLTTDTLDFDRTKQLLFYKSGAIIKDSVNVLESKIGNYYLKTSKFEALSNVVLTNPDYVLESDHLDYYTSNGQAFLYGPSTITGEDNHIYTESGFYDTQKNTSHFTKNSVLTYQNRSITADSLYYDRNLAFASATNNIKMLDTLNNAVIRGDYGEFYQKLDSAFVINKAVAITEIEKDSMYVHGDTLLVTGKPENRIIRAYNRVKFFKSNLSGKCDSIHSNQKTGLTQMFRNPVLWSQESQITGDTIHLLSNSVTEQLDSLKILRNAFVIQKDSAGYNQIKGRNILGKFIDNDLEDVNVVGNAESIFYVRDDEDNLNGIDKSTCSYINFQLKDKKIRNITYYVNPEGTIYPPSKIPKSDRIFRGFVWRDTERPQKMEDIFIKDDDDAIEVNKEQQPTVSSLESIKKGIE</sequence>
<proteinExistence type="predicted"/>
<dbReference type="Pfam" id="PF13100">
    <property type="entry name" value="OstA_2"/>
    <property type="match status" value="1"/>
</dbReference>
<gene>
    <name evidence="3" type="ORF">JBL43_01020</name>
</gene>
<keyword evidence="4" id="KW-1185">Reference proteome</keyword>
<dbReference type="InterPro" id="IPR050218">
    <property type="entry name" value="LptD"/>
</dbReference>
<feature type="domain" description="Organic solvent tolerance-like N-terminal" evidence="2">
    <location>
        <begin position="6"/>
        <end position="162"/>
    </location>
</feature>
<dbReference type="InterPro" id="IPR005653">
    <property type="entry name" value="OstA-like_N"/>
</dbReference>
<reference evidence="3 4" key="1">
    <citation type="submission" date="2020-12" db="EMBL/GenBank/DDBJ databases">
        <title>Aureibaculum luteum sp. nov. and Aureibaculum flavum sp. nov., novel members of the family Flavobacteriaceae isolated from Antarctic intertidal sediments.</title>
        <authorList>
            <person name="He X."/>
            <person name="Zhang X."/>
        </authorList>
    </citation>
    <scope>NUCLEOTIDE SEQUENCE [LARGE SCALE GENOMIC DNA]</scope>
    <source>
        <strain evidence="3 4">A20</strain>
    </source>
</reference>
<dbReference type="PANTHER" id="PTHR30189:SF1">
    <property type="entry name" value="LPS-ASSEMBLY PROTEIN LPTD"/>
    <property type="match status" value="1"/>
</dbReference>
<dbReference type="Gene3D" id="2.60.450.10">
    <property type="entry name" value="Lipopolysaccharide (LPS) transport protein A like domain"/>
    <property type="match status" value="3"/>
</dbReference>
<evidence type="ECO:0000256" key="1">
    <source>
        <dbReference type="ARBA" id="ARBA00023237"/>
    </source>
</evidence>
<keyword evidence="1" id="KW-0472">Membrane</keyword>
<name>A0ABS0WLE7_9FLAO</name>
<keyword evidence="1" id="KW-0998">Cell outer membrane</keyword>
<protein>
    <recommendedName>
        <fullName evidence="2">Organic solvent tolerance-like N-terminal domain-containing protein</fullName>
    </recommendedName>
</protein>
<dbReference type="Proteomes" id="UP000623301">
    <property type="component" value="Unassembled WGS sequence"/>
</dbReference>